<evidence type="ECO:0000313" key="1">
    <source>
        <dbReference type="EMBL" id="KAH3685713.1"/>
    </source>
</evidence>
<name>A0A9P8TN45_WICPI</name>
<gene>
    <name evidence="1" type="ORF">WICPIJ_003313</name>
</gene>
<sequence length="114" mass="11904">MVTAAVTMISPLKLAIGCWSKLISTEPDAALLNEASNPLFAVVTAGEKGCPSRRAAKLARCNNEEVALELILTEFHGPKEPGIIKLKAAWPSGLKIPDKVGVGAAEAVASKLKV</sequence>
<protein>
    <submittedName>
        <fullName evidence="1">Uncharacterized protein</fullName>
    </submittedName>
</protein>
<reference evidence="1" key="2">
    <citation type="submission" date="2021-01" db="EMBL/GenBank/DDBJ databases">
        <authorList>
            <person name="Schikora-Tamarit M.A."/>
        </authorList>
    </citation>
    <scope>NUCLEOTIDE SEQUENCE</scope>
    <source>
        <strain evidence="1">CBS2887</strain>
    </source>
</reference>
<accession>A0A9P8TN45</accession>
<keyword evidence="2" id="KW-1185">Reference proteome</keyword>
<organism evidence="1 2">
    <name type="scientific">Wickerhamomyces pijperi</name>
    <name type="common">Yeast</name>
    <name type="synonym">Pichia pijperi</name>
    <dbReference type="NCBI Taxonomy" id="599730"/>
    <lineage>
        <taxon>Eukaryota</taxon>
        <taxon>Fungi</taxon>
        <taxon>Dikarya</taxon>
        <taxon>Ascomycota</taxon>
        <taxon>Saccharomycotina</taxon>
        <taxon>Saccharomycetes</taxon>
        <taxon>Phaffomycetales</taxon>
        <taxon>Wickerhamomycetaceae</taxon>
        <taxon>Wickerhamomyces</taxon>
    </lineage>
</organism>
<dbReference type="AlphaFoldDB" id="A0A9P8TN45"/>
<dbReference type="Proteomes" id="UP000774326">
    <property type="component" value="Unassembled WGS sequence"/>
</dbReference>
<evidence type="ECO:0000313" key="2">
    <source>
        <dbReference type="Proteomes" id="UP000774326"/>
    </source>
</evidence>
<comment type="caution">
    <text evidence="1">The sequence shown here is derived from an EMBL/GenBank/DDBJ whole genome shotgun (WGS) entry which is preliminary data.</text>
</comment>
<proteinExistence type="predicted"/>
<reference evidence="1" key="1">
    <citation type="journal article" date="2021" name="Open Biol.">
        <title>Shared evolutionary footprints suggest mitochondrial oxidative damage underlies multiple complex I losses in fungi.</title>
        <authorList>
            <person name="Schikora-Tamarit M.A."/>
            <person name="Marcet-Houben M."/>
            <person name="Nosek J."/>
            <person name="Gabaldon T."/>
        </authorList>
    </citation>
    <scope>NUCLEOTIDE SEQUENCE</scope>
    <source>
        <strain evidence="1">CBS2887</strain>
    </source>
</reference>
<dbReference type="EMBL" id="JAEUBG010001830">
    <property type="protein sequence ID" value="KAH3685713.1"/>
    <property type="molecule type" value="Genomic_DNA"/>
</dbReference>